<organism evidence="1 2">
    <name type="scientific">Helicoverpa armigera</name>
    <name type="common">Cotton bollworm</name>
    <name type="synonym">Heliothis armigera</name>
    <dbReference type="NCBI Taxonomy" id="29058"/>
    <lineage>
        <taxon>Eukaryota</taxon>
        <taxon>Metazoa</taxon>
        <taxon>Ecdysozoa</taxon>
        <taxon>Arthropoda</taxon>
        <taxon>Hexapoda</taxon>
        <taxon>Insecta</taxon>
        <taxon>Pterygota</taxon>
        <taxon>Neoptera</taxon>
        <taxon>Endopterygota</taxon>
        <taxon>Lepidoptera</taxon>
        <taxon>Glossata</taxon>
        <taxon>Ditrysia</taxon>
        <taxon>Noctuoidea</taxon>
        <taxon>Noctuidae</taxon>
        <taxon>Heliothinae</taxon>
        <taxon>Helicoverpa</taxon>
    </lineage>
</organism>
<sequence length="103" mass="11945">MALVAIGDRRPFMARTIAKECGLLFHSRATCHEWRECQQTWTKMPDYNCGLGKTSQLTQPKSTSGFYQEGRNQHETMLKPMSKPLWTFQNFEVGNEITLPYEI</sequence>
<dbReference type="Proteomes" id="UP000249218">
    <property type="component" value="Unassembled WGS sequence"/>
</dbReference>
<keyword evidence="2" id="KW-1185">Reference proteome</keyword>
<dbReference type="AlphaFoldDB" id="A0A2W1BQJ3"/>
<evidence type="ECO:0000313" key="1">
    <source>
        <dbReference type="EMBL" id="PZC73983.1"/>
    </source>
</evidence>
<reference evidence="1 2" key="1">
    <citation type="journal article" date="2017" name="BMC Biol.">
        <title>Genomic innovations, transcriptional plasticity and gene loss underlying the evolution and divergence of two highly polyphagous and invasive Helicoverpa pest species.</title>
        <authorList>
            <person name="Pearce S.L."/>
            <person name="Clarke D.F."/>
            <person name="East P.D."/>
            <person name="Elfekih S."/>
            <person name="Gordon K.H."/>
            <person name="Jermiin L.S."/>
            <person name="McGaughran A."/>
            <person name="Oakeshott J.G."/>
            <person name="Papanikolaou A."/>
            <person name="Perera O.P."/>
            <person name="Rane R.V."/>
            <person name="Richards S."/>
            <person name="Tay W.T."/>
            <person name="Walsh T.K."/>
            <person name="Anderson A."/>
            <person name="Anderson C.J."/>
            <person name="Asgari S."/>
            <person name="Board P.G."/>
            <person name="Bretschneider A."/>
            <person name="Campbell P.M."/>
            <person name="Chertemps T."/>
            <person name="Christeller J.T."/>
            <person name="Coppin C.W."/>
            <person name="Downes S.J."/>
            <person name="Duan G."/>
            <person name="Farnsworth C.A."/>
            <person name="Good R.T."/>
            <person name="Han L.B."/>
            <person name="Han Y.C."/>
            <person name="Hatje K."/>
            <person name="Horne I."/>
            <person name="Huang Y.P."/>
            <person name="Hughes D.S."/>
            <person name="Jacquin-Joly E."/>
            <person name="James W."/>
            <person name="Jhangiani S."/>
            <person name="Kollmar M."/>
            <person name="Kuwar S.S."/>
            <person name="Li S."/>
            <person name="Liu N.Y."/>
            <person name="Maibeche M.T."/>
            <person name="Miller J.R."/>
            <person name="Montagne N."/>
            <person name="Perry T."/>
            <person name="Qu J."/>
            <person name="Song S.V."/>
            <person name="Sutton G.G."/>
            <person name="Vogel H."/>
            <person name="Walenz B.P."/>
            <person name="Xu W."/>
            <person name="Zhang H.J."/>
            <person name="Zou Z."/>
            <person name="Batterham P."/>
            <person name="Edwards O.R."/>
            <person name="Feyereisen R."/>
            <person name="Gibbs R.A."/>
            <person name="Heckel D.G."/>
            <person name="McGrath A."/>
            <person name="Robin C."/>
            <person name="Scherer S.E."/>
            <person name="Worley K.C."/>
            <person name="Wu Y.D."/>
        </authorList>
    </citation>
    <scope>NUCLEOTIDE SEQUENCE [LARGE SCALE GENOMIC DNA]</scope>
    <source>
        <strain evidence="1">Harm_GR_Male_#8</strain>
        <tissue evidence="1">Whole organism</tissue>
    </source>
</reference>
<name>A0A2W1BQJ3_HELAM</name>
<gene>
    <name evidence="1" type="primary">HaOG208472</name>
    <name evidence="1" type="ORF">B5X24_HaOG208472</name>
</gene>
<dbReference type="EMBL" id="KZ150075">
    <property type="protein sequence ID" value="PZC73983.1"/>
    <property type="molecule type" value="Genomic_DNA"/>
</dbReference>
<accession>A0A2W1BQJ3</accession>
<protein>
    <submittedName>
        <fullName evidence="1">Uncharacterized protein</fullName>
    </submittedName>
</protein>
<proteinExistence type="predicted"/>
<evidence type="ECO:0000313" key="2">
    <source>
        <dbReference type="Proteomes" id="UP000249218"/>
    </source>
</evidence>